<keyword evidence="1" id="KW-0805">Transcription regulation</keyword>
<dbReference type="EMBL" id="CP108195">
    <property type="protein sequence ID" value="WTS17316.1"/>
    <property type="molecule type" value="Genomic_DNA"/>
</dbReference>
<dbReference type="GO" id="GO:0003677">
    <property type="term" value="F:DNA binding"/>
    <property type="evidence" value="ECO:0007669"/>
    <property type="project" value="UniProtKB-KW"/>
</dbReference>
<dbReference type="Pfam" id="PF12840">
    <property type="entry name" value="HTH_20"/>
    <property type="match status" value="1"/>
</dbReference>
<organism evidence="5">
    <name type="scientific">Streptomyces sp. NBC_00119</name>
    <dbReference type="NCBI Taxonomy" id="2975659"/>
    <lineage>
        <taxon>Bacteria</taxon>
        <taxon>Bacillati</taxon>
        <taxon>Actinomycetota</taxon>
        <taxon>Actinomycetes</taxon>
        <taxon>Kitasatosporales</taxon>
        <taxon>Streptomycetaceae</taxon>
        <taxon>Streptomyces</taxon>
    </lineage>
</organism>
<dbReference type="GO" id="GO:0003700">
    <property type="term" value="F:DNA-binding transcription factor activity"/>
    <property type="evidence" value="ECO:0007669"/>
    <property type="project" value="InterPro"/>
</dbReference>
<name>A0AAU1UJP2_9ACTN</name>
<dbReference type="InterPro" id="IPR036390">
    <property type="entry name" value="WH_DNA-bd_sf"/>
</dbReference>
<dbReference type="PANTHER" id="PTHR43132:SF6">
    <property type="entry name" value="HTH-TYPE TRANSCRIPTIONAL REPRESSOR CZRA"/>
    <property type="match status" value="1"/>
</dbReference>
<evidence type="ECO:0000256" key="3">
    <source>
        <dbReference type="ARBA" id="ARBA00023163"/>
    </source>
</evidence>
<dbReference type="PANTHER" id="PTHR43132">
    <property type="entry name" value="ARSENICAL RESISTANCE OPERON REPRESSOR ARSR-RELATED"/>
    <property type="match status" value="1"/>
</dbReference>
<reference evidence="5" key="1">
    <citation type="submission" date="2022-10" db="EMBL/GenBank/DDBJ databases">
        <title>The complete genomes of actinobacterial strains from the NBC collection.</title>
        <authorList>
            <person name="Joergensen T.S."/>
            <person name="Alvarez Arevalo M."/>
            <person name="Sterndorff E.B."/>
            <person name="Faurdal D."/>
            <person name="Vuksanovic O."/>
            <person name="Mourched A.-S."/>
            <person name="Charusanti P."/>
            <person name="Shaw S."/>
            <person name="Blin K."/>
            <person name="Weber T."/>
        </authorList>
    </citation>
    <scope>NUCLEOTIDE SEQUENCE</scope>
    <source>
        <strain evidence="5">NBC_00119</strain>
    </source>
</reference>
<dbReference type="CDD" id="cd00090">
    <property type="entry name" value="HTH_ARSR"/>
    <property type="match status" value="1"/>
</dbReference>
<dbReference type="Gene3D" id="1.10.10.10">
    <property type="entry name" value="Winged helix-like DNA-binding domain superfamily/Winged helix DNA-binding domain"/>
    <property type="match status" value="1"/>
</dbReference>
<dbReference type="InterPro" id="IPR051011">
    <property type="entry name" value="Metal_resp_trans_reg"/>
</dbReference>
<dbReference type="InterPro" id="IPR001845">
    <property type="entry name" value="HTH_ArsR_DNA-bd_dom"/>
</dbReference>
<evidence type="ECO:0000313" key="5">
    <source>
        <dbReference type="EMBL" id="WTS17316.1"/>
    </source>
</evidence>
<protein>
    <submittedName>
        <fullName evidence="5">Transcriptional regulator</fullName>
    </submittedName>
</protein>
<dbReference type="InterPro" id="IPR036388">
    <property type="entry name" value="WH-like_DNA-bd_sf"/>
</dbReference>
<gene>
    <name evidence="5" type="ORF">OHU69_43530</name>
</gene>
<keyword evidence="2" id="KW-0238">DNA-binding</keyword>
<evidence type="ECO:0000256" key="2">
    <source>
        <dbReference type="ARBA" id="ARBA00023125"/>
    </source>
</evidence>
<dbReference type="SMART" id="SM00418">
    <property type="entry name" value="HTH_ARSR"/>
    <property type="match status" value="1"/>
</dbReference>
<evidence type="ECO:0000256" key="1">
    <source>
        <dbReference type="ARBA" id="ARBA00023015"/>
    </source>
</evidence>
<feature type="domain" description="HTH arsR-type" evidence="4">
    <location>
        <begin position="250"/>
        <end position="325"/>
    </location>
</feature>
<accession>A0AAU1UJP2</accession>
<dbReference type="SUPFAM" id="SSF46785">
    <property type="entry name" value="Winged helix' DNA-binding domain"/>
    <property type="match status" value="1"/>
</dbReference>
<sequence>MVLLRLSSMALSQSRFALSPSAETLGSMSVLMKPCSDPWLTPWYTRHHDAFHAALDADPFARGLVELICSTKYLPGYVSRPPSGGMRTALADELKAVAAARDDDIRADLDAAVARSWKRHDLGWLTGHGWGARTAGLFRQVWTTHVSPDWPRRRALLERDVTYRAGLLAAYGWPRALQHMNRRSAWVGADGIRFSDQPGPDRIVGEGGMLFVPVCVTSGTWLAEAPPDRYALVYPARGTAERTGRARAPRALDRLIGSGRAALLHELERPATSSELAAHLGQSLGTVGGHLAVLRGADMVVGTRVGRRVVYRRTEAGDRLAGRADSPDD</sequence>
<dbReference type="AlphaFoldDB" id="A0AAU1UJP2"/>
<proteinExistence type="predicted"/>
<keyword evidence="3" id="KW-0804">Transcription</keyword>
<evidence type="ECO:0000259" key="4">
    <source>
        <dbReference type="SMART" id="SM00418"/>
    </source>
</evidence>
<dbReference type="InterPro" id="IPR011991">
    <property type="entry name" value="ArsR-like_HTH"/>
</dbReference>